<gene>
    <name evidence="2" type="ORF">EZM97_28470</name>
</gene>
<dbReference type="RefSeq" id="WP_131152995.1">
    <property type="nucleotide sequence ID" value="NZ_SJTG01000004.1"/>
</dbReference>
<sequence>MRKPTDAHRHDRLVAAALVWLLAGIVALFTTVVPVHSASLGWTGTFWAVLAPITLLLVLEPALPRQLLARVLRPRTRRATQAIWH</sequence>
<organism evidence="2 3">
    <name type="scientific">Dyella soli</name>
    <dbReference type="NCBI Taxonomy" id="522319"/>
    <lineage>
        <taxon>Bacteria</taxon>
        <taxon>Pseudomonadati</taxon>
        <taxon>Pseudomonadota</taxon>
        <taxon>Gammaproteobacteria</taxon>
        <taxon>Lysobacterales</taxon>
        <taxon>Rhodanobacteraceae</taxon>
        <taxon>Dyella</taxon>
    </lineage>
</organism>
<keyword evidence="1" id="KW-0812">Transmembrane</keyword>
<feature type="transmembrane region" description="Helical" evidence="1">
    <location>
        <begin position="12"/>
        <end position="33"/>
    </location>
</feature>
<dbReference type="EMBL" id="SJTG01000004">
    <property type="protein sequence ID" value="TCI08552.1"/>
    <property type="molecule type" value="Genomic_DNA"/>
</dbReference>
<evidence type="ECO:0000313" key="3">
    <source>
        <dbReference type="Proteomes" id="UP000291822"/>
    </source>
</evidence>
<evidence type="ECO:0000313" key="2">
    <source>
        <dbReference type="EMBL" id="TCI08552.1"/>
    </source>
</evidence>
<reference evidence="2 3" key="1">
    <citation type="submission" date="2019-02" db="EMBL/GenBank/DDBJ databases">
        <title>Dyella amyloliquefaciens sp. nov., isolated from forest soil.</title>
        <authorList>
            <person name="Gao Z.-H."/>
            <person name="Qiu L.-H."/>
        </authorList>
    </citation>
    <scope>NUCLEOTIDE SEQUENCE [LARGE SCALE GENOMIC DNA]</scope>
    <source>
        <strain evidence="2 3">KACC 12747</strain>
    </source>
</reference>
<dbReference type="Proteomes" id="UP000291822">
    <property type="component" value="Unassembled WGS sequence"/>
</dbReference>
<keyword evidence="1" id="KW-1133">Transmembrane helix</keyword>
<feature type="transmembrane region" description="Helical" evidence="1">
    <location>
        <begin position="45"/>
        <end position="63"/>
    </location>
</feature>
<dbReference type="AlphaFoldDB" id="A0A4R0YJB5"/>
<keyword evidence="3" id="KW-1185">Reference proteome</keyword>
<evidence type="ECO:0000256" key="1">
    <source>
        <dbReference type="SAM" id="Phobius"/>
    </source>
</evidence>
<comment type="caution">
    <text evidence="2">The sequence shown here is derived from an EMBL/GenBank/DDBJ whole genome shotgun (WGS) entry which is preliminary data.</text>
</comment>
<name>A0A4R0YJB5_9GAMM</name>
<keyword evidence="1" id="KW-0472">Membrane</keyword>
<accession>A0A4R0YJB5</accession>
<protein>
    <submittedName>
        <fullName evidence="2">Uncharacterized protein</fullName>
    </submittedName>
</protein>
<proteinExistence type="predicted"/>